<dbReference type="AlphaFoldDB" id="A0A517ZSI5"/>
<organism evidence="2 3">
    <name type="scientific">Symmachiella dynata</name>
    <dbReference type="NCBI Taxonomy" id="2527995"/>
    <lineage>
        <taxon>Bacteria</taxon>
        <taxon>Pseudomonadati</taxon>
        <taxon>Planctomycetota</taxon>
        <taxon>Planctomycetia</taxon>
        <taxon>Planctomycetales</taxon>
        <taxon>Planctomycetaceae</taxon>
        <taxon>Symmachiella</taxon>
    </lineage>
</organism>
<name>A0A517ZSI5_9PLAN</name>
<accession>A0A517ZSI5</accession>
<sequence length="89" mass="10015">MSIRKASTCVGYVECNQRKLTSKRYPQRSTTIHKFICPGAPFAVFATLREAFFNYVRPESPSCTKPESEYALSATQQPLPSKEIVPRDG</sequence>
<evidence type="ECO:0000313" key="3">
    <source>
        <dbReference type="Proteomes" id="UP000319383"/>
    </source>
</evidence>
<dbReference type="Proteomes" id="UP000319383">
    <property type="component" value="Chromosome"/>
</dbReference>
<gene>
    <name evidence="2" type="ORF">Mal52_38690</name>
</gene>
<keyword evidence="3" id="KW-1185">Reference proteome</keyword>
<evidence type="ECO:0000313" key="2">
    <source>
        <dbReference type="EMBL" id="QDU45375.1"/>
    </source>
</evidence>
<protein>
    <submittedName>
        <fullName evidence="2">Uncharacterized protein</fullName>
    </submittedName>
</protein>
<dbReference type="EMBL" id="CP036276">
    <property type="protein sequence ID" value="QDU45375.1"/>
    <property type="molecule type" value="Genomic_DNA"/>
</dbReference>
<feature type="region of interest" description="Disordered" evidence="1">
    <location>
        <begin position="60"/>
        <end position="89"/>
    </location>
</feature>
<dbReference type="KEGG" id="sdyn:Mal52_38690"/>
<proteinExistence type="predicted"/>
<reference evidence="2 3" key="1">
    <citation type="submission" date="2019-02" db="EMBL/GenBank/DDBJ databases">
        <title>Deep-cultivation of Planctomycetes and their phenomic and genomic characterization uncovers novel biology.</title>
        <authorList>
            <person name="Wiegand S."/>
            <person name="Jogler M."/>
            <person name="Boedeker C."/>
            <person name="Pinto D."/>
            <person name="Vollmers J."/>
            <person name="Rivas-Marin E."/>
            <person name="Kohn T."/>
            <person name="Peeters S.H."/>
            <person name="Heuer A."/>
            <person name="Rast P."/>
            <person name="Oberbeckmann S."/>
            <person name="Bunk B."/>
            <person name="Jeske O."/>
            <person name="Meyerdierks A."/>
            <person name="Storesund J.E."/>
            <person name="Kallscheuer N."/>
            <person name="Luecker S."/>
            <person name="Lage O.M."/>
            <person name="Pohl T."/>
            <person name="Merkel B.J."/>
            <person name="Hornburger P."/>
            <person name="Mueller R.-W."/>
            <person name="Bruemmer F."/>
            <person name="Labrenz M."/>
            <person name="Spormann A.M."/>
            <person name="Op den Camp H."/>
            <person name="Overmann J."/>
            <person name="Amann R."/>
            <person name="Jetten M.S.M."/>
            <person name="Mascher T."/>
            <person name="Medema M.H."/>
            <person name="Devos D.P."/>
            <person name="Kaster A.-K."/>
            <person name="Ovreas L."/>
            <person name="Rohde M."/>
            <person name="Galperin M.Y."/>
            <person name="Jogler C."/>
        </authorList>
    </citation>
    <scope>NUCLEOTIDE SEQUENCE [LARGE SCALE GENOMIC DNA]</scope>
    <source>
        <strain evidence="2 3">Mal52</strain>
    </source>
</reference>
<evidence type="ECO:0000256" key="1">
    <source>
        <dbReference type="SAM" id="MobiDB-lite"/>
    </source>
</evidence>